<evidence type="ECO:0000313" key="2">
    <source>
        <dbReference type="EMBL" id="ONI00848.1"/>
    </source>
</evidence>
<feature type="transmembrane region" description="Helical" evidence="1">
    <location>
        <begin position="36"/>
        <end position="53"/>
    </location>
</feature>
<accession>A0A251NNK6</accession>
<dbReference type="Proteomes" id="UP000006882">
    <property type="component" value="Chromosome G6"/>
</dbReference>
<gene>
    <name evidence="2" type="ORF">PRUPE_6G107200</name>
</gene>
<protein>
    <submittedName>
        <fullName evidence="2">Uncharacterized protein</fullName>
    </submittedName>
</protein>
<dbReference type="EMBL" id="CM007656">
    <property type="protein sequence ID" value="ONI00849.1"/>
    <property type="molecule type" value="Genomic_DNA"/>
</dbReference>
<reference evidence="2" key="2">
    <citation type="submission" date="2016-12" db="EMBL/GenBank/DDBJ databases">
        <title>WGS assembly of Prunus persica.</title>
        <authorList>
            <person name="Verde I."/>
            <person name="Jenkins J."/>
            <person name="Dondini L."/>
            <person name="Micali S."/>
            <person name="Pagliarani G."/>
            <person name="Vendramin E."/>
            <person name="Paris R."/>
            <person name="Aramini V."/>
            <person name="Gazza L."/>
            <person name="Rossini L."/>
            <person name="Bassi D."/>
            <person name="Troggio M."/>
            <person name="Shu S."/>
            <person name="Grimwood J.H."/>
            <person name="Tartarini S."/>
            <person name="Dettori M.T."/>
            <person name="Schmutz J."/>
        </authorList>
    </citation>
    <scope>NUCLEOTIDE SEQUENCE</scope>
</reference>
<keyword evidence="1" id="KW-0472">Membrane</keyword>
<dbReference type="Gramene" id="ONI00849">
    <property type="protein sequence ID" value="ONI00849"/>
    <property type="gene ID" value="PRUPE_6G107200"/>
</dbReference>
<sequence length="54" mass="6451">MRTSGDALEKFLDKILSGSLDLIFVWKSLINEDHRYTISCFVYSFYFFIFFIIV</sequence>
<keyword evidence="1" id="KW-0812">Transmembrane</keyword>
<evidence type="ECO:0000256" key="1">
    <source>
        <dbReference type="SAM" id="Phobius"/>
    </source>
</evidence>
<proteinExistence type="predicted"/>
<keyword evidence="1" id="KW-1133">Transmembrane helix</keyword>
<keyword evidence="3" id="KW-1185">Reference proteome</keyword>
<dbReference type="Gramene" id="ONI00848">
    <property type="protein sequence ID" value="ONI00848"/>
    <property type="gene ID" value="PRUPE_6G107200"/>
</dbReference>
<organism evidence="2 3">
    <name type="scientific">Prunus persica</name>
    <name type="common">Peach</name>
    <name type="synonym">Amygdalus persica</name>
    <dbReference type="NCBI Taxonomy" id="3760"/>
    <lineage>
        <taxon>Eukaryota</taxon>
        <taxon>Viridiplantae</taxon>
        <taxon>Streptophyta</taxon>
        <taxon>Embryophyta</taxon>
        <taxon>Tracheophyta</taxon>
        <taxon>Spermatophyta</taxon>
        <taxon>Magnoliopsida</taxon>
        <taxon>eudicotyledons</taxon>
        <taxon>Gunneridae</taxon>
        <taxon>Pentapetalae</taxon>
        <taxon>rosids</taxon>
        <taxon>fabids</taxon>
        <taxon>Rosales</taxon>
        <taxon>Rosaceae</taxon>
        <taxon>Amygdaloideae</taxon>
        <taxon>Amygdaleae</taxon>
        <taxon>Prunus</taxon>
    </lineage>
</organism>
<name>A0A251NNK6_PRUPE</name>
<dbReference type="AlphaFoldDB" id="A0A251NNK6"/>
<reference evidence="2 3" key="1">
    <citation type="journal article" date="2013" name="Nat. Genet.">
        <title>The high-quality draft genome of peach (Prunus persica) identifies unique patterns of genetic diversity, domestication and genome evolution.</title>
        <authorList>
            <consortium name="International Peach Genome Initiative"/>
            <person name="Verde I."/>
            <person name="Abbott A.G."/>
            <person name="Scalabrin S."/>
            <person name="Jung S."/>
            <person name="Shu S."/>
            <person name="Marroni F."/>
            <person name="Zhebentyayeva T."/>
            <person name="Dettori M.T."/>
            <person name="Grimwood J."/>
            <person name="Cattonaro F."/>
            <person name="Zuccolo A."/>
            <person name="Rossini L."/>
            <person name="Jenkins J."/>
            <person name="Vendramin E."/>
            <person name="Meisel L.A."/>
            <person name="Decroocq V."/>
            <person name="Sosinski B."/>
            <person name="Prochnik S."/>
            <person name="Mitros T."/>
            <person name="Policriti A."/>
            <person name="Cipriani G."/>
            <person name="Dondini L."/>
            <person name="Ficklin S."/>
            <person name="Goodstein D.M."/>
            <person name="Xuan P."/>
            <person name="Del Fabbro C."/>
            <person name="Aramini V."/>
            <person name="Copetti D."/>
            <person name="Gonzalez S."/>
            <person name="Horner D.S."/>
            <person name="Falchi R."/>
            <person name="Lucas S."/>
            <person name="Mica E."/>
            <person name="Maldonado J."/>
            <person name="Lazzari B."/>
            <person name="Bielenberg D."/>
            <person name="Pirona R."/>
            <person name="Miculan M."/>
            <person name="Barakat A."/>
            <person name="Testolin R."/>
            <person name="Stella A."/>
            <person name="Tartarini S."/>
            <person name="Tonutti P."/>
            <person name="Arus P."/>
            <person name="Orellana A."/>
            <person name="Wells C."/>
            <person name="Main D."/>
            <person name="Vizzotto G."/>
            <person name="Silva H."/>
            <person name="Salamini F."/>
            <person name="Schmutz J."/>
            <person name="Morgante M."/>
            <person name="Rokhsar D.S."/>
        </authorList>
    </citation>
    <scope>NUCLEOTIDE SEQUENCE [LARGE SCALE GENOMIC DNA]</scope>
    <source>
        <strain evidence="3">cv. Nemared</strain>
    </source>
</reference>
<dbReference type="EMBL" id="CM007656">
    <property type="protein sequence ID" value="ONI00848.1"/>
    <property type="molecule type" value="Genomic_DNA"/>
</dbReference>
<evidence type="ECO:0000313" key="3">
    <source>
        <dbReference type="Proteomes" id="UP000006882"/>
    </source>
</evidence>